<dbReference type="SUPFAM" id="SSF103481">
    <property type="entry name" value="Multidrug resistance efflux transporter EmrE"/>
    <property type="match status" value="1"/>
</dbReference>
<feature type="domain" description="EamA" evidence="4">
    <location>
        <begin position="2"/>
        <end position="136"/>
    </location>
</feature>
<dbReference type="PANTHER" id="PTHR22911:SF137">
    <property type="entry name" value="SOLUTE CARRIER FAMILY 35 MEMBER G2-RELATED"/>
    <property type="match status" value="1"/>
</dbReference>
<dbReference type="PANTHER" id="PTHR22911">
    <property type="entry name" value="ACYL-MALONYL CONDENSING ENZYME-RELATED"/>
    <property type="match status" value="1"/>
</dbReference>
<dbReference type="Proteomes" id="UP000193961">
    <property type="component" value="Unassembled WGS sequence"/>
</dbReference>
<evidence type="ECO:0000256" key="3">
    <source>
        <dbReference type="SAM" id="Phobius"/>
    </source>
</evidence>
<reference evidence="6 8" key="3">
    <citation type="submission" date="2020-05" db="EMBL/GenBank/DDBJ databases">
        <title>A novel sialic acid binding adhesin present in multiple species contributes to the pathogenesis of Infective endocarditis.</title>
        <authorList>
            <person name="Gaytan M.O."/>
            <person name="Singh A.K."/>
            <person name="Woodiga S.A."/>
            <person name="Patel S.A."/>
            <person name="Ann S.-S."/>
            <person name="Vera Ponce de Leon A."/>
            <person name="McGrath S."/>
            <person name="Miller A."/>
            <person name="Bush J."/>
            <person name="van der Linden M."/>
            <person name="Magrini V."/>
            <person name="Wilson R.K."/>
            <person name="Kitten T."/>
            <person name="King S.J."/>
        </authorList>
    </citation>
    <scope>NUCLEOTIDE SEQUENCE [LARGE SCALE GENOMIC DNA]</scope>
    <source>
        <strain evidence="6 8">ATCC 10557</strain>
    </source>
</reference>
<comment type="similarity">
    <text evidence="2">Belongs to the EamA transporter family.</text>
</comment>
<feature type="transmembrane region" description="Helical" evidence="3">
    <location>
        <begin position="103"/>
        <end position="136"/>
    </location>
</feature>
<organism evidence="5 7">
    <name type="scientific">Streptococcus oralis subsp. oralis</name>
    <dbReference type="NCBI Taxonomy" id="1891914"/>
    <lineage>
        <taxon>Bacteria</taxon>
        <taxon>Bacillati</taxon>
        <taxon>Bacillota</taxon>
        <taxon>Bacilli</taxon>
        <taxon>Lactobacillales</taxon>
        <taxon>Streptococcaceae</taxon>
        <taxon>Streptococcus</taxon>
    </lineage>
</organism>
<evidence type="ECO:0000313" key="6">
    <source>
        <dbReference type="EMBL" id="QLL96840.1"/>
    </source>
</evidence>
<name>A0A1X1HXZ5_STROR</name>
<feature type="transmembrane region" description="Helical" evidence="3">
    <location>
        <begin position="30"/>
        <end position="52"/>
    </location>
</feature>
<evidence type="ECO:0000313" key="8">
    <source>
        <dbReference type="Proteomes" id="UP000510746"/>
    </source>
</evidence>
<dbReference type="EMBL" id="CP054135">
    <property type="protein sequence ID" value="QLL96840.1"/>
    <property type="molecule type" value="Genomic_DNA"/>
</dbReference>
<dbReference type="InterPro" id="IPR037185">
    <property type="entry name" value="EmrE-like"/>
</dbReference>
<evidence type="ECO:0000256" key="1">
    <source>
        <dbReference type="ARBA" id="ARBA00004127"/>
    </source>
</evidence>
<dbReference type="GeneID" id="49600497"/>
<keyword evidence="3" id="KW-0472">Membrane</keyword>
<evidence type="ECO:0000313" key="7">
    <source>
        <dbReference type="Proteomes" id="UP000193961"/>
    </source>
</evidence>
<dbReference type="EMBL" id="NCUQ01000010">
    <property type="protein sequence ID" value="ORO65729.1"/>
    <property type="molecule type" value="Genomic_DNA"/>
</dbReference>
<dbReference type="RefSeq" id="WP_000264208.1">
    <property type="nucleotide sequence ID" value="NZ_CP054135.1"/>
</dbReference>
<gene>
    <name evidence="5" type="ORF">B7715_04910</name>
    <name evidence="6" type="ORF">HRJ33_06555</name>
</gene>
<reference evidence="5 7" key="1">
    <citation type="journal article" date="2016" name="Eur. J. Clin. Microbiol. Infect. Dis.">
        <title>Whole genome sequencing as a tool for phylogenetic analysis of clinical strains of Mitis group streptococci.</title>
        <authorList>
            <person name="Rasmussen L.H."/>
            <person name="Dargis R."/>
            <person name="Hojholt K."/>
            <person name="Christensen J.J."/>
            <person name="Skovgaard O."/>
            <person name="Justesen U.S."/>
            <person name="Rosenvinge F.S."/>
            <person name="Moser C."/>
            <person name="Lukjancenko O."/>
            <person name="Rasmussen S."/>
            <person name="Nielsen X.C."/>
        </authorList>
    </citation>
    <scope>NUCLEOTIDE SEQUENCE [LARGE SCALE GENOMIC DNA]</scope>
    <source>
        <strain evidence="5 7">OD_321121_09</strain>
    </source>
</reference>
<comment type="subcellular location">
    <subcellularLocation>
        <location evidence="1">Endomembrane system</location>
        <topology evidence="1">Multi-pass membrane protein</topology>
    </subcellularLocation>
</comment>
<keyword evidence="3" id="KW-0812">Transmembrane</keyword>
<sequence length="137" mass="15005">MWFFFALLSAIFAALTSILAKIGIEGVPSNLATAIRTVVVILMAWAMVFLTNSQTEIVNISRKSWLFLILSGLATGASWLCYYKALQMGNATEVSAVDKFSLVITLVLAFFFLQDVLTFKTIIGCILITIGTLVMIL</sequence>
<dbReference type="Proteomes" id="UP000510746">
    <property type="component" value="Chromosome"/>
</dbReference>
<evidence type="ECO:0000259" key="4">
    <source>
        <dbReference type="Pfam" id="PF00892"/>
    </source>
</evidence>
<dbReference type="GO" id="GO:0016020">
    <property type="term" value="C:membrane"/>
    <property type="evidence" value="ECO:0007669"/>
    <property type="project" value="InterPro"/>
</dbReference>
<keyword evidence="3" id="KW-1133">Transmembrane helix</keyword>
<evidence type="ECO:0000313" key="5">
    <source>
        <dbReference type="EMBL" id="ORO65729.1"/>
    </source>
</evidence>
<protein>
    <submittedName>
        <fullName evidence="6">EamA family transporter</fullName>
    </submittedName>
</protein>
<reference evidence="5" key="2">
    <citation type="submission" date="2017-04" db="EMBL/GenBank/DDBJ databases">
        <authorList>
            <person name="Afonso C.L."/>
            <person name="Miller P.J."/>
            <person name="Scott M.A."/>
            <person name="Spackman E."/>
            <person name="Goraichik I."/>
            <person name="Dimitrov K.M."/>
            <person name="Suarez D.L."/>
            <person name="Swayne D.E."/>
        </authorList>
    </citation>
    <scope>NUCLEOTIDE SEQUENCE</scope>
    <source>
        <strain evidence="5">OD_321121_09</strain>
    </source>
</reference>
<dbReference type="AlphaFoldDB" id="A0A1X1HXZ5"/>
<evidence type="ECO:0000256" key="2">
    <source>
        <dbReference type="ARBA" id="ARBA00007362"/>
    </source>
</evidence>
<feature type="transmembrane region" description="Helical" evidence="3">
    <location>
        <begin position="64"/>
        <end position="83"/>
    </location>
</feature>
<dbReference type="FunFam" id="1.10.3730.20:FF:000009">
    <property type="entry name" value="EamA family transporter"/>
    <property type="match status" value="1"/>
</dbReference>
<dbReference type="InterPro" id="IPR000620">
    <property type="entry name" value="EamA_dom"/>
</dbReference>
<accession>A0A1X1HXZ5</accession>
<dbReference type="Pfam" id="PF00892">
    <property type="entry name" value="EamA"/>
    <property type="match status" value="1"/>
</dbReference>
<proteinExistence type="inferred from homology"/>
<dbReference type="Gene3D" id="1.10.3730.20">
    <property type="match status" value="1"/>
</dbReference>